<dbReference type="RefSeq" id="WP_097378082.1">
    <property type="nucleotide sequence ID" value="NZ_NXNI01000001.1"/>
</dbReference>
<comment type="similarity">
    <text evidence="1">Belongs to the CapA family.</text>
</comment>
<protein>
    <submittedName>
        <fullName evidence="4">Poly-gamma-glutamate biosynthesis protein</fullName>
    </submittedName>
</protein>
<feature type="region of interest" description="Disordered" evidence="2">
    <location>
        <begin position="169"/>
        <end position="220"/>
    </location>
</feature>
<dbReference type="InterPro" id="IPR052169">
    <property type="entry name" value="CW_Biosynth-Accessory"/>
</dbReference>
<dbReference type="AlphaFoldDB" id="A0A2A5QQL5"/>
<feature type="compositionally biased region" description="Basic and acidic residues" evidence="2">
    <location>
        <begin position="183"/>
        <end position="219"/>
    </location>
</feature>
<feature type="domain" description="Capsule synthesis protein CapA" evidence="3">
    <location>
        <begin position="4"/>
        <end position="289"/>
    </location>
</feature>
<dbReference type="Pfam" id="PF09587">
    <property type="entry name" value="PGA_cap"/>
    <property type="match status" value="2"/>
</dbReference>
<name>A0A2A5QQL5_9EURY</name>
<evidence type="ECO:0000313" key="5">
    <source>
        <dbReference type="Proteomes" id="UP000219689"/>
    </source>
</evidence>
<dbReference type="OrthoDB" id="199819at2157"/>
<reference evidence="4 5" key="1">
    <citation type="submission" date="2017-09" db="EMBL/GenBank/DDBJ databases">
        <title>Genome sequences of Natrinema ejinorence JCM 13890T.</title>
        <authorList>
            <person name="Roh S.W."/>
            <person name="Kim Y.B."/>
            <person name="Kim J.Y."/>
        </authorList>
    </citation>
    <scope>NUCLEOTIDE SEQUENCE [LARGE SCALE GENOMIC DNA]</scope>
    <source>
        <strain evidence="4 5">JCM 13890</strain>
    </source>
</reference>
<evidence type="ECO:0000256" key="2">
    <source>
        <dbReference type="SAM" id="MobiDB-lite"/>
    </source>
</evidence>
<comment type="caution">
    <text evidence="4">The sequence shown here is derived from an EMBL/GenBank/DDBJ whole genome shotgun (WGS) entry which is preliminary data.</text>
</comment>
<accession>A0A2A5QQL5</accession>
<dbReference type="InterPro" id="IPR029052">
    <property type="entry name" value="Metallo-depent_PP-like"/>
</dbReference>
<dbReference type="SMART" id="SM00854">
    <property type="entry name" value="PGA_cap"/>
    <property type="match status" value="1"/>
</dbReference>
<dbReference type="SUPFAM" id="SSF56300">
    <property type="entry name" value="Metallo-dependent phosphatases"/>
    <property type="match status" value="1"/>
</dbReference>
<evidence type="ECO:0000256" key="1">
    <source>
        <dbReference type="ARBA" id="ARBA00005662"/>
    </source>
</evidence>
<proteinExistence type="inferred from homology"/>
<dbReference type="Gene3D" id="3.60.21.10">
    <property type="match status" value="1"/>
</dbReference>
<dbReference type="InterPro" id="IPR019079">
    <property type="entry name" value="Capsule_synth_CapA"/>
</dbReference>
<sequence>MPPRIGFTGDVMLGRLVDDRQRRRSVEAVWGSVLERLRGLDGLVVNLECVLSTRGREWQRTRRPFHFRADPDWAIPALERAGVDICALANNHVLDYEVVAMRDTLDALDEAGIAHAGAGATIDEALEPAVRTIGGSDRGGDGPDTDGNESNAGDGGLDVAVVSLTDNTPEYAADEASPGTARIEIDESRRDSRSRTRSDDDVDDPETRQRVHETLERARGTNPDLLVASLHWGPNMVTEPPESFREFGRWLIDEGVDIVHGHSAHVFQGIEVYEGSPIVYDAGDFVDDYRVDPELRNDRSFLFVLAVTPDGRPIELRLHPTEIDDCAVSEASPDAAAWSRDRMRELSTPFGTEFDRHGDGLVLSLEE</sequence>
<gene>
    <name evidence="4" type="ORF">CP557_00420</name>
</gene>
<evidence type="ECO:0000313" key="4">
    <source>
        <dbReference type="EMBL" id="PCR89131.1"/>
    </source>
</evidence>
<dbReference type="Proteomes" id="UP000219689">
    <property type="component" value="Unassembled WGS sequence"/>
</dbReference>
<keyword evidence="5" id="KW-1185">Reference proteome</keyword>
<evidence type="ECO:0000259" key="3">
    <source>
        <dbReference type="SMART" id="SM00854"/>
    </source>
</evidence>
<dbReference type="CDD" id="cd07381">
    <property type="entry name" value="MPP_CapA"/>
    <property type="match status" value="1"/>
</dbReference>
<dbReference type="EMBL" id="NXNI01000001">
    <property type="protein sequence ID" value="PCR89131.1"/>
    <property type="molecule type" value="Genomic_DNA"/>
</dbReference>
<dbReference type="PANTHER" id="PTHR33393:SF11">
    <property type="entry name" value="POLYGLUTAMINE SYNTHESIS ACCESSORY PROTEIN RV0574C-RELATED"/>
    <property type="match status" value="1"/>
</dbReference>
<feature type="region of interest" description="Disordered" evidence="2">
    <location>
        <begin position="132"/>
        <end position="157"/>
    </location>
</feature>
<organism evidence="4 5">
    <name type="scientific">Natrinema ejinorense</name>
    <dbReference type="NCBI Taxonomy" id="373386"/>
    <lineage>
        <taxon>Archaea</taxon>
        <taxon>Methanobacteriati</taxon>
        <taxon>Methanobacteriota</taxon>
        <taxon>Stenosarchaea group</taxon>
        <taxon>Halobacteria</taxon>
        <taxon>Halobacteriales</taxon>
        <taxon>Natrialbaceae</taxon>
        <taxon>Natrinema</taxon>
    </lineage>
</organism>
<dbReference type="PANTHER" id="PTHR33393">
    <property type="entry name" value="POLYGLUTAMINE SYNTHESIS ACCESSORY PROTEIN RV0574C-RELATED"/>
    <property type="match status" value="1"/>
</dbReference>